<protein>
    <submittedName>
        <fullName evidence="1">Uncharacterized protein</fullName>
    </submittedName>
</protein>
<name>A0A5C1AHG0_9BACT</name>
<dbReference type="EMBL" id="CP042425">
    <property type="protein sequence ID" value="QEL17436.1"/>
    <property type="molecule type" value="Genomic_DNA"/>
</dbReference>
<sequence>MTRSIISVQNGSGNKITLTKIRKTTGDGDAVRDHDRYLDEYGQEVPFDGSRFWIKGDTYVIVPGPA</sequence>
<proteinExistence type="predicted"/>
<dbReference type="AlphaFoldDB" id="A0A5C1AHG0"/>
<evidence type="ECO:0000313" key="2">
    <source>
        <dbReference type="Proteomes" id="UP000324974"/>
    </source>
</evidence>
<reference evidence="2" key="1">
    <citation type="submission" date="2019-08" db="EMBL/GenBank/DDBJ databases">
        <title>Limnoglobus roseus gen. nov., sp. nov., a novel freshwater planctomycete with a giant genome from the family Gemmataceae.</title>
        <authorList>
            <person name="Kulichevskaya I.S."/>
            <person name="Naumoff D.G."/>
            <person name="Miroshnikov K."/>
            <person name="Ivanova A."/>
            <person name="Philippov D.A."/>
            <person name="Hakobyan A."/>
            <person name="Rijpstra I.C."/>
            <person name="Sinninghe Damste J.S."/>
            <person name="Liesack W."/>
            <person name="Dedysh S.N."/>
        </authorList>
    </citation>
    <scope>NUCLEOTIDE SEQUENCE [LARGE SCALE GENOMIC DNA]</scope>
    <source>
        <strain evidence="2">PX52</strain>
    </source>
</reference>
<dbReference type="Proteomes" id="UP000324974">
    <property type="component" value="Chromosome"/>
</dbReference>
<dbReference type="KEGG" id="lrs:PX52LOC_04425"/>
<gene>
    <name evidence="1" type="ORF">PX52LOC_04425</name>
</gene>
<evidence type="ECO:0000313" key="1">
    <source>
        <dbReference type="EMBL" id="QEL17436.1"/>
    </source>
</evidence>
<organism evidence="1 2">
    <name type="scientific">Limnoglobus roseus</name>
    <dbReference type="NCBI Taxonomy" id="2598579"/>
    <lineage>
        <taxon>Bacteria</taxon>
        <taxon>Pseudomonadati</taxon>
        <taxon>Planctomycetota</taxon>
        <taxon>Planctomycetia</taxon>
        <taxon>Gemmatales</taxon>
        <taxon>Gemmataceae</taxon>
        <taxon>Limnoglobus</taxon>
    </lineage>
</organism>
<keyword evidence="2" id="KW-1185">Reference proteome</keyword>
<accession>A0A5C1AHG0</accession>